<evidence type="ECO:0000256" key="7">
    <source>
        <dbReference type="ARBA" id="ARBA00022884"/>
    </source>
</evidence>
<evidence type="ECO:0000256" key="8">
    <source>
        <dbReference type="ARBA" id="ARBA00047984"/>
    </source>
</evidence>
<dbReference type="FunFam" id="3.40.50.300:FF:000447">
    <property type="entry name" value="helicase SKI2W isoform X2"/>
    <property type="match status" value="1"/>
</dbReference>
<dbReference type="InterPro" id="IPR012961">
    <property type="entry name" value="Ski2/MTR4_C"/>
</dbReference>
<keyword evidence="4" id="KW-0378">Hydrolase</keyword>
<gene>
    <name evidence="12" type="ORF">QLX08_011364</name>
</gene>
<dbReference type="InterPro" id="IPR050699">
    <property type="entry name" value="RNA-DNA_Helicase"/>
</dbReference>
<keyword evidence="3" id="KW-0547">Nucleotide-binding</keyword>
<dbReference type="PANTHER" id="PTHR12131">
    <property type="entry name" value="ATP-DEPENDENT RNA AND DNA HELICASE"/>
    <property type="match status" value="1"/>
</dbReference>
<dbReference type="CDD" id="cd18795">
    <property type="entry name" value="SF2_C_Ski2"/>
    <property type="match status" value="1"/>
</dbReference>
<evidence type="ECO:0000256" key="4">
    <source>
        <dbReference type="ARBA" id="ARBA00022801"/>
    </source>
</evidence>
<dbReference type="GO" id="GO:0070478">
    <property type="term" value="P:nuclear-transcribed mRNA catabolic process, 3'-5' exonucleolytic nonsense-mediated decay"/>
    <property type="evidence" value="ECO:0007669"/>
    <property type="project" value="TreeGrafter"/>
</dbReference>
<dbReference type="InterPro" id="IPR011545">
    <property type="entry name" value="DEAD/DEAH_box_helicase_dom"/>
</dbReference>
<evidence type="ECO:0000313" key="12">
    <source>
        <dbReference type="EMBL" id="KAK9293764.1"/>
    </source>
</evidence>
<dbReference type="Pfam" id="PF00270">
    <property type="entry name" value="DEAD"/>
    <property type="match status" value="1"/>
</dbReference>
<dbReference type="FunFam" id="3.40.50.300:FF:000354">
    <property type="entry name" value="ATP-dependent RNA helicase SKI2"/>
    <property type="match status" value="1"/>
</dbReference>
<dbReference type="GO" id="GO:0003724">
    <property type="term" value="F:RNA helicase activity"/>
    <property type="evidence" value="ECO:0007669"/>
    <property type="project" value="UniProtKB-EC"/>
</dbReference>
<evidence type="ECO:0000259" key="10">
    <source>
        <dbReference type="PROSITE" id="PS51192"/>
    </source>
</evidence>
<dbReference type="GO" id="GO:0055087">
    <property type="term" value="C:Ski complex"/>
    <property type="evidence" value="ECO:0007669"/>
    <property type="project" value="TreeGrafter"/>
</dbReference>
<feature type="domain" description="Helicase ATP-binding" evidence="10">
    <location>
        <begin position="304"/>
        <end position="460"/>
    </location>
</feature>
<dbReference type="Gene3D" id="1.10.3380.30">
    <property type="match status" value="1"/>
</dbReference>
<dbReference type="Proteomes" id="UP001432146">
    <property type="component" value="Unassembled WGS sequence"/>
</dbReference>
<dbReference type="PIRSF" id="PIRSF005198">
    <property type="entry name" value="Antiviral_helicase_SKI2"/>
    <property type="match status" value="1"/>
</dbReference>
<dbReference type="InterPro" id="IPR025696">
    <property type="entry name" value="Beta-barrel_MTR4"/>
</dbReference>
<reference evidence="12 13" key="1">
    <citation type="submission" date="2024-05" db="EMBL/GenBank/DDBJ databases">
        <title>The nuclear and mitochondrial genome assemblies of Tetragonisca angustula (Apidae: Meliponini), a tiny yet remarkable pollinator in the Neotropics.</title>
        <authorList>
            <person name="Ferrari R."/>
            <person name="Ricardo P.C."/>
            <person name="Dias F.C."/>
            <person name="Araujo N.S."/>
            <person name="Soares D.O."/>
            <person name="Zhou Q.-S."/>
            <person name="Zhu C.-D."/>
            <person name="Coutinho L."/>
            <person name="Airas M.C."/>
            <person name="Batista T.M."/>
        </authorList>
    </citation>
    <scope>NUCLEOTIDE SEQUENCE [LARGE SCALE GENOMIC DNA]</scope>
    <source>
        <strain evidence="12">ASF017062</strain>
        <tissue evidence="12">Abdomen</tissue>
    </source>
</reference>
<accession>A0AAW0Z8T7</accession>
<dbReference type="SUPFAM" id="SSF52540">
    <property type="entry name" value="P-loop containing nucleoside triphosphate hydrolases"/>
    <property type="match status" value="1"/>
</dbReference>
<evidence type="ECO:0000256" key="5">
    <source>
        <dbReference type="ARBA" id="ARBA00022806"/>
    </source>
</evidence>
<dbReference type="SMART" id="SM00487">
    <property type="entry name" value="DEXDc"/>
    <property type="match status" value="1"/>
</dbReference>
<comment type="catalytic activity">
    <reaction evidence="8">
        <text>ATP + H2O = ADP + phosphate + H(+)</text>
        <dbReference type="Rhea" id="RHEA:13065"/>
        <dbReference type="ChEBI" id="CHEBI:15377"/>
        <dbReference type="ChEBI" id="CHEBI:15378"/>
        <dbReference type="ChEBI" id="CHEBI:30616"/>
        <dbReference type="ChEBI" id="CHEBI:43474"/>
        <dbReference type="ChEBI" id="CHEBI:456216"/>
        <dbReference type="EC" id="3.6.4.13"/>
    </reaction>
</comment>
<dbReference type="Pfam" id="PF13234">
    <property type="entry name" value="MTR4_beta-barrel"/>
    <property type="match status" value="1"/>
</dbReference>
<evidence type="ECO:0000256" key="1">
    <source>
        <dbReference type="ARBA" id="ARBA00004496"/>
    </source>
</evidence>
<dbReference type="InterPro" id="IPR016438">
    <property type="entry name" value="SKI2-like"/>
</dbReference>
<evidence type="ECO:0000256" key="3">
    <source>
        <dbReference type="ARBA" id="ARBA00022741"/>
    </source>
</evidence>
<evidence type="ECO:0000256" key="9">
    <source>
        <dbReference type="SAM" id="MobiDB-lite"/>
    </source>
</evidence>
<comment type="caution">
    <text evidence="12">The sequence shown here is derived from an EMBL/GenBank/DDBJ whole genome shotgun (WGS) entry which is preliminary data.</text>
</comment>
<dbReference type="InterPro" id="IPR014001">
    <property type="entry name" value="Helicase_ATP-bd"/>
</dbReference>
<dbReference type="PANTHER" id="PTHR12131:SF1">
    <property type="entry name" value="ATP-DEPENDENT RNA HELICASE SUPV3L1, MITOCHONDRIAL-RELATED"/>
    <property type="match status" value="1"/>
</dbReference>
<evidence type="ECO:0000256" key="6">
    <source>
        <dbReference type="ARBA" id="ARBA00022840"/>
    </source>
</evidence>
<dbReference type="Pfam" id="PF08148">
    <property type="entry name" value="DSHCT"/>
    <property type="match status" value="1"/>
</dbReference>
<dbReference type="InterPro" id="IPR001650">
    <property type="entry name" value="Helicase_C-like"/>
</dbReference>
<evidence type="ECO:0000313" key="13">
    <source>
        <dbReference type="Proteomes" id="UP001432146"/>
    </source>
</evidence>
<dbReference type="PROSITE" id="PS51194">
    <property type="entry name" value="HELICASE_CTER"/>
    <property type="match status" value="1"/>
</dbReference>
<dbReference type="GO" id="GO:0016787">
    <property type="term" value="F:hydrolase activity"/>
    <property type="evidence" value="ECO:0007669"/>
    <property type="project" value="UniProtKB-KW"/>
</dbReference>
<dbReference type="InterPro" id="IPR027417">
    <property type="entry name" value="P-loop_NTPase"/>
</dbReference>
<dbReference type="Pfam" id="PF00271">
    <property type="entry name" value="Helicase_C"/>
    <property type="match status" value="1"/>
</dbReference>
<dbReference type="SMART" id="SM00490">
    <property type="entry name" value="HELICc"/>
    <property type="match status" value="1"/>
</dbReference>
<keyword evidence="5" id="KW-0347">Helicase</keyword>
<dbReference type="GO" id="GO:0003723">
    <property type="term" value="F:RNA binding"/>
    <property type="evidence" value="ECO:0007669"/>
    <property type="project" value="UniProtKB-KW"/>
</dbReference>
<keyword evidence="13" id="KW-1185">Reference proteome</keyword>
<dbReference type="SMART" id="SM01142">
    <property type="entry name" value="DSHCT"/>
    <property type="match status" value="1"/>
</dbReference>
<dbReference type="InterPro" id="IPR040801">
    <property type="entry name" value="Ski2_N"/>
</dbReference>
<dbReference type="GO" id="GO:0005524">
    <property type="term" value="F:ATP binding"/>
    <property type="evidence" value="ECO:0007669"/>
    <property type="project" value="UniProtKB-KW"/>
</dbReference>
<dbReference type="EMBL" id="JAWNGG020000372">
    <property type="protein sequence ID" value="KAK9293764.1"/>
    <property type="molecule type" value="Genomic_DNA"/>
</dbReference>
<proteinExistence type="predicted"/>
<organism evidence="12 13">
    <name type="scientific">Tetragonisca angustula</name>
    <dbReference type="NCBI Taxonomy" id="166442"/>
    <lineage>
        <taxon>Eukaryota</taxon>
        <taxon>Metazoa</taxon>
        <taxon>Ecdysozoa</taxon>
        <taxon>Arthropoda</taxon>
        <taxon>Hexapoda</taxon>
        <taxon>Insecta</taxon>
        <taxon>Pterygota</taxon>
        <taxon>Neoptera</taxon>
        <taxon>Endopterygota</taxon>
        <taxon>Hymenoptera</taxon>
        <taxon>Apocrita</taxon>
        <taxon>Aculeata</taxon>
        <taxon>Apoidea</taxon>
        <taxon>Anthophila</taxon>
        <taxon>Apidae</taxon>
        <taxon>Tetragonisca</taxon>
    </lineage>
</organism>
<name>A0AAW0Z8T7_9HYME</name>
<dbReference type="AlphaFoldDB" id="A0AAW0Z8T7"/>
<evidence type="ECO:0000256" key="2">
    <source>
        <dbReference type="ARBA" id="ARBA00022490"/>
    </source>
</evidence>
<protein>
    <recommendedName>
        <fullName evidence="14">Helicase SKI2W</fullName>
    </recommendedName>
</protein>
<feature type="domain" description="Helicase C-terminal" evidence="11">
    <location>
        <begin position="570"/>
        <end position="743"/>
    </location>
</feature>
<dbReference type="Pfam" id="PF17911">
    <property type="entry name" value="Ski2_N"/>
    <property type="match status" value="1"/>
</dbReference>
<dbReference type="PROSITE" id="PS51192">
    <property type="entry name" value="HELICASE_ATP_BIND_1"/>
    <property type="match status" value="1"/>
</dbReference>
<sequence length="1234" mass="141516">MDIRIEKNMDVKNDKEELQFELPPIWPDIRTELREYIECLDNLPMYHLDNAQCYWPRKLDILSVLNCDIAPLGTTLKFDRDPVTGKLGKMHEVPLKSAGETARNSMSMTRAPGPPSDNIRGNTSNIPFWPGGFDEPEIVMDSSVEEIDFENNLRTLAKGFSAGIEFKSDNCTPKERTMTDTEQISSESKINEIERIADKINLMSIIKEEQGEFNFWKTETKETKEERRTKTSDIQQAALDEIATLLEETDIPVLNISEKREETAKSEWAEQLDVSVPITDFEKRIPELAMSFPYELDTFQKQAILKLEEGCNVFVAAHTSAGKTTVAEYAIALSQKHMTKVIYTSPIKALSNQKYRDLKRKFDSVGLLTGDLQINSNASCLIITTEILQSMLYCASEVLRDLEFVIFDEVHYINNDERGHVWEESVILLPQTVTLVMLSATVPNPLIFAEWVGRTKKKKTYVISTLKRPVPLQHYLYTGTDGKTKDNKFLVLDESGQFFLDGWYKATTMQNPKNQNNKNIVKRPHIQRQMTPKQEQVLWNAFISHLKTQNMLPVVVFMLSRKRCDMSAVLLRNVDLTTETEKHTIRTFFQNNIRHLKGTDRELPQVLMMQELLEGGIGIHHSGILPILKEIVEMLFQTGVVKLLFATETFAMGVNMPARTVVFDSITKYDGTNFRILYPSEYVQMAGRAGRRGHDTAGMVIVMCRTSVPHFNELKNMMCGQAQNLESKFKVTYSMVLNLRRLNESVTVEAMMRRSFKESPVVKNQNIYKIQLQKVEDELSKLPPLTDLQKKLSDFYRVAVEYLEYLKYLKPYFYETQKKAAKNLTPGRILLISYENHYNKLALLLAIVQCKGSQQYRVLVLKNSDASNPSEETLSPEKSQKARKSDKWYDIVALTKKEIFVPVGIPSDEVLTIAAWNILEITNCQIKIDCTLVLANWEKRQIPRFKNELPSQTYQTAIQELMILSLNAFRDSSVLKPYLEMKMNYDVDRKLYYLFDLKDAVDNVKCTEMINFEEQFEAVYKRSELESEKNKLQLKLSDEGLSLYPEYANAVALLKDLGYIDNDERVALKGRVALQMGNNELLITELILKNVLTVLQPAEIAALLSTLIFQQRTDIKPSLTPELKKSCEIIKHIHTELETLEQHYQLATLQPLNFGLVEVVYDWAQAKSFAEIMEKTDVQEGIIVRCIQQLSETLRDVKNAATTIGDPVLKEKMEEASTVIKRDIVFTASLYTQN</sequence>
<keyword evidence="6" id="KW-0067">ATP-binding</keyword>
<feature type="region of interest" description="Disordered" evidence="9">
    <location>
        <begin position="100"/>
        <end position="121"/>
    </location>
</feature>
<keyword evidence="7" id="KW-0694">RNA-binding</keyword>
<keyword evidence="2" id="KW-0963">Cytoplasm</keyword>
<comment type="subcellular location">
    <subcellularLocation>
        <location evidence="1">Cytoplasm</location>
    </subcellularLocation>
</comment>
<dbReference type="FunFam" id="1.10.3380.30:FF:000001">
    <property type="entry name" value="Ski2 ATP-dependent RNA helicase"/>
    <property type="match status" value="1"/>
</dbReference>
<dbReference type="Gene3D" id="3.40.50.300">
    <property type="entry name" value="P-loop containing nucleotide triphosphate hydrolases"/>
    <property type="match status" value="2"/>
</dbReference>
<evidence type="ECO:0008006" key="14">
    <source>
        <dbReference type="Google" id="ProtNLM"/>
    </source>
</evidence>
<evidence type="ECO:0000259" key="11">
    <source>
        <dbReference type="PROSITE" id="PS51194"/>
    </source>
</evidence>